<name>A0A9D3QKR1_MEGAT</name>
<sequence length="79" mass="8693">MFKQTNMQRLDCTPFCLFFHFRTSCWAVEDAVEEGRYGVGVGGGAIPSSSTKQYMVGQGQLQYSGVKCGCTGRGGLWNR</sequence>
<proteinExistence type="predicted"/>
<reference evidence="1" key="1">
    <citation type="submission" date="2021-01" db="EMBL/GenBank/DDBJ databases">
        <authorList>
            <person name="Zahm M."/>
            <person name="Roques C."/>
            <person name="Cabau C."/>
            <person name="Klopp C."/>
            <person name="Donnadieu C."/>
            <person name="Jouanno E."/>
            <person name="Lampietro C."/>
            <person name="Louis A."/>
            <person name="Herpin A."/>
            <person name="Echchiki A."/>
            <person name="Berthelot C."/>
            <person name="Parey E."/>
            <person name="Roest-Crollius H."/>
            <person name="Braasch I."/>
            <person name="Postlethwait J."/>
            <person name="Bobe J."/>
            <person name="Montfort J."/>
            <person name="Bouchez O."/>
            <person name="Begum T."/>
            <person name="Mejri S."/>
            <person name="Adams A."/>
            <person name="Chen W.-J."/>
            <person name="Guiguen Y."/>
        </authorList>
    </citation>
    <scope>NUCLEOTIDE SEQUENCE</scope>
    <source>
        <strain evidence="1">YG-15Mar2019-1</strain>
        <tissue evidence="1">Brain</tissue>
    </source>
</reference>
<dbReference type="AlphaFoldDB" id="A0A9D3QKR1"/>
<protein>
    <submittedName>
        <fullName evidence="1">Uncharacterized protein</fullName>
    </submittedName>
</protein>
<accession>A0A9D3QKR1</accession>
<evidence type="ECO:0000313" key="1">
    <source>
        <dbReference type="EMBL" id="KAG7491748.1"/>
    </source>
</evidence>
<dbReference type="Proteomes" id="UP001046870">
    <property type="component" value="Chromosome 1"/>
</dbReference>
<comment type="caution">
    <text evidence="1">The sequence shown here is derived from an EMBL/GenBank/DDBJ whole genome shotgun (WGS) entry which is preliminary data.</text>
</comment>
<keyword evidence="2" id="KW-1185">Reference proteome</keyword>
<organism evidence="1 2">
    <name type="scientific">Megalops atlanticus</name>
    <name type="common">Tarpon</name>
    <name type="synonym">Clupea gigantea</name>
    <dbReference type="NCBI Taxonomy" id="7932"/>
    <lineage>
        <taxon>Eukaryota</taxon>
        <taxon>Metazoa</taxon>
        <taxon>Chordata</taxon>
        <taxon>Craniata</taxon>
        <taxon>Vertebrata</taxon>
        <taxon>Euteleostomi</taxon>
        <taxon>Actinopterygii</taxon>
        <taxon>Neopterygii</taxon>
        <taxon>Teleostei</taxon>
        <taxon>Elopiformes</taxon>
        <taxon>Megalopidae</taxon>
        <taxon>Megalops</taxon>
    </lineage>
</organism>
<evidence type="ECO:0000313" key="2">
    <source>
        <dbReference type="Proteomes" id="UP001046870"/>
    </source>
</evidence>
<dbReference type="EMBL" id="JAFDVH010000001">
    <property type="protein sequence ID" value="KAG7491748.1"/>
    <property type="molecule type" value="Genomic_DNA"/>
</dbReference>
<gene>
    <name evidence="1" type="ORF">MATL_G00006550</name>
</gene>